<dbReference type="EMBL" id="FNXT01000162">
    <property type="protein sequence ID" value="SZX61662.1"/>
    <property type="molecule type" value="Genomic_DNA"/>
</dbReference>
<gene>
    <name evidence="1" type="ORF">BQ4739_LOCUS2157</name>
</gene>
<dbReference type="AlphaFoldDB" id="A0A383VA68"/>
<organism evidence="1 2">
    <name type="scientific">Tetradesmus obliquus</name>
    <name type="common">Green alga</name>
    <name type="synonym">Acutodesmus obliquus</name>
    <dbReference type="NCBI Taxonomy" id="3088"/>
    <lineage>
        <taxon>Eukaryota</taxon>
        <taxon>Viridiplantae</taxon>
        <taxon>Chlorophyta</taxon>
        <taxon>core chlorophytes</taxon>
        <taxon>Chlorophyceae</taxon>
        <taxon>CS clade</taxon>
        <taxon>Sphaeropleales</taxon>
        <taxon>Scenedesmaceae</taxon>
        <taxon>Tetradesmus</taxon>
    </lineage>
</organism>
<evidence type="ECO:0000313" key="2">
    <source>
        <dbReference type="Proteomes" id="UP000256970"/>
    </source>
</evidence>
<proteinExistence type="predicted"/>
<dbReference type="OrthoDB" id="522241at2759"/>
<keyword evidence="2" id="KW-1185">Reference proteome</keyword>
<reference evidence="1 2" key="1">
    <citation type="submission" date="2016-10" db="EMBL/GenBank/DDBJ databases">
        <authorList>
            <person name="Cai Z."/>
        </authorList>
    </citation>
    <scope>NUCLEOTIDE SEQUENCE [LARGE SCALE GENOMIC DNA]</scope>
</reference>
<sequence>MEFRFVQEPYLSEINNYIRQRREHITFFTTPQDVRTELMRAVAPGICPADMYPKAHALMNDDDYLLILRDMFNLSNVLDDMEHTGCIPYHNRGHYYNVYSRLWRLLQQRAKQAP</sequence>
<name>A0A383VA68_TETOB</name>
<dbReference type="Proteomes" id="UP000256970">
    <property type="component" value="Unassembled WGS sequence"/>
</dbReference>
<evidence type="ECO:0000313" key="1">
    <source>
        <dbReference type="EMBL" id="SZX61662.1"/>
    </source>
</evidence>
<accession>A0A383VA68</accession>
<protein>
    <submittedName>
        <fullName evidence="1">Uncharacterized protein</fullName>
    </submittedName>
</protein>